<dbReference type="SMART" id="SM00855">
    <property type="entry name" value="PGAM"/>
    <property type="match status" value="1"/>
</dbReference>
<accession>A0ABT4VJ80</accession>
<reference evidence="1" key="1">
    <citation type="submission" date="2022-11" db="EMBL/GenBank/DDBJ databases">
        <title>Hoeflea poritis sp. nov., isolated from scleractinian coral Porites lutea.</title>
        <authorList>
            <person name="Zhang G."/>
            <person name="Wei Q."/>
            <person name="Cai L."/>
        </authorList>
    </citation>
    <scope>NUCLEOTIDE SEQUENCE</scope>
    <source>
        <strain evidence="1">E7-10</strain>
    </source>
</reference>
<dbReference type="RefSeq" id="WP_271088309.1">
    <property type="nucleotide sequence ID" value="NZ_JAPJZH010000003.1"/>
</dbReference>
<dbReference type="CDD" id="cd07067">
    <property type="entry name" value="HP_PGM_like"/>
    <property type="match status" value="1"/>
</dbReference>
<evidence type="ECO:0000313" key="1">
    <source>
        <dbReference type="EMBL" id="MDA4844771.1"/>
    </source>
</evidence>
<dbReference type="InterPro" id="IPR029033">
    <property type="entry name" value="His_PPase_superfam"/>
</dbReference>
<keyword evidence="2" id="KW-1185">Reference proteome</keyword>
<dbReference type="InterPro" id="IPR050275">
    <property type="entry name" value="PGM_Phosphatase"/>
</dbReference>
<evidence type="ECO:0000313" key="2">
    <source>
        <dbReference type="Proteomes" id="UP001148313"/>
    </source>
</evidence>
<dbReference type="PANTHER" id="PTHR48100">
    <property type="entry name" value="BROAD-SPECIFICITY PHOSPHATASE YOR283W-RELATED"/>
    <property type="match status" value="1"/>
</dbReference>
<proteinExistence type="predicted"/>
<dbReference type="Gene3D" id="3.40.50.1240">
    <property type="entry name" value="Phosphoglycerate mutase-like"/>
    <property type="match status" value="1"/>
</dbReference>
<protein>
    <submittedName>
        <fullName evidence="1">Histidine phosphatase family protein</fullName>
    </submittedName>
</protein>
<name>A0ABT4VJ80_9HYPH</name>
<sequence length="182" mass="20913">MAFEYPFYFLRHGETEWNRTHRTQGQYDSQLNETGHAQALRAAEMLKGEPIERIVASPLSRARHTAEAVAEHHDVALSFDDRLMECHLGDHQGEPHGPWLAQYWEGRYDPPNGETYREFCERVWSALRRTVALGPNTLIVAHGGLWKAASEYVDMEPNLIPLPNAVPIHVTPEDGRWHQRLL</sequence>
<dbReference type="Pfam" id="PF00300">
    <property type="entry name" value="His_Phos_1"/>
    <property type="match status" value="1"/>
</dbReference>
<dbReference type="Proteomes" id="UP001148313">
    <property type="component" value="Unassembled WGS sequence"/>
</dbReference>
<dbReference type="SUPFAM" id="SSF53254">
    <property type="entry name" value="Phosphoglycerate mutase-like"/>
    <property type="match status" value="1"/>
</dbReference>
<comment type="caution">
    <text evidence="1">The sequence shown here is derived from an EMBL/GenBank/DDBJ whole genome shotgun (WGS) entry which is preliminary data.</text>
</comment>
<gene>
    <name evidence="1" type="ORF">OOZ53_05390</name>
</gene>
<dbReference type="InterPro" id="IPR013078">
    <property type="entry name" value="His_Pase_superF_clade-1"/>
</dbReference>
<dbReference type="EMBL" id="JAPJZH010000003">
    <property type="protein sequence ID" value="MDA4844771.1"/>
    <property type="molecule type" value="Genomic_DNA"/>
</dbReference>
<dbReference type="PANTHER" id="PTHR48100:SF1">
    <property type="entry name" value="HISTIDINE PHOSPHATASE FAMILY PROTEIN-RELATED"/>
    <property type="match status" value="1"/>
</dbReference>
<organism evidence="1 2">
    <name type="scientific">Hoeflea poritis</name>
    <dbReference type="NCBI Taxonomy" id="2993659"/>
    <lineage>
        <taxon>Bacteria</taxon>
        <taxon>Pseudomonadati</taxon>
        <taxon>Pseudomonadota</taxon>
        <taxon>Alphaproteobacteria</taxon>
        <taxon>Hyphomicrobiales</taxon>
        <taxon>Rhizobiaceae</taxon>
        <taxon>Hoeflea</taxon>
    </lineage>
</organism>